<dbReference type="HOGENOM" id="CLU_3062065_0_0_6"/>
<dbReference type="KEGG" id="gsn:YC6258_00156"/>
<evidence type="ECO:0000313" key="1">
    <source>
        <dbReference type="EMBL" id="AJQ92208.1"/>
    </source>
</evidence>
<reference evidence="1 2" key="1">
    <citation type="submission" date="2014-01" db="EMBL/GenBank/DDBJ databases">
        <title>Full genme sequencing of cellulolytic bacterium Gynuella sunshinyii YC6258T gen. nov., sp. nov.</title>
        <authorList>
            <person name="Khan H."/>
            <person name="Chung E.J."/>
            <person name="Chung Y.R."/>
        </authorList>
    </citation>
    <scope>NUCLEOTIDE SEQUENCE [LARGE SCALE GENOMIC DNA]</scope>
    <source>
        <strain evidence="1 2">YC6258</strain>
    </source>
</reference>
<gene>
    <name evidence="1" type="ORF">YC6258_00156</name>
</gene>
<sequence length="53" mass="5904">MATGSKLPAYDNGTSGIENINKVITRHIEENKEAKLSFSDVRHLKSKNSTEDK</sequence>
<organism evidence="1 2">
    <name type="scientific">Gynuella sunshinyii YC6258</name>
    <dbReference type="NCBI Taxonomy" id="1445510"/>
    <lineage>
        <taxon>Bacteria</taxon>
        <taxon>Pseudomonadati</taxon>
        <taxon>Pseudomonadota</taxon>
        <taxon>Gammaproteobacteria</taxon>
        <taxon>Oceanospirillales</taxon>
        <taxon>Saccharospirillaceae</taxon>
        <taxon>Gynuella</taxon>
    </lineage>
</organism>
<name>A0A0C5VFQ8_9GAMM</name>
<accession>A0A0C5VFQ8</accession>
<dbReference type="AlphaFoldDB" id="A0A0C5VFQ8"/>
<protein>
    <submittedName>
        <fullName evidence="1">Uncharacterized protein</fullName>
    </submittedName>
</protein>
<dbReference type="Proteomes" id="UP000032266">
    <property type="component" value="Chromosome"/>
</dbReference>
<evidence type="ECO:0000313" key="2">
    <source>
        <dbReference type="Proteomes" id="UP000032266"/>
    </source>
</evidence>
<keyword evidence="2" id="KW-1185">Reference proteome</keyword>
<dbReference type="EMBL" id="CP007142">
    <property type="protein sequence ID" value="AJQ92208.1"/>
    <property type="molecule type" value="Genomic_DNA"/>
</dbReference>
<proteinExistence type="predicted"/>